<evidence type="ECO:0000256" key="11">
    <source>
        <dbReference type="ARBA" id="ARBA00048988"/>
    </source>
</evidence>
<dbReference type="InterPro" id="IPR014016">
    <property type="entry name" value="UvrD-like_ATP-bd"/>
</dbReference>
<dbReference type="Proteomes" id="UP000494119">
    <property type="component" value="Unassembled WGS sequence"/>
</dbReference>
<comment type="catalytic activity">
    <reaction evidence="8">
        <text>Couples ATP hydrolysis with the unwinding of duplex DNA by translocating in the 3'-5' direction.</text>
        <dbReference type="EC" id="5.6.2.4"/>
    </reaction>
</comment>
<dbReference type="GO" id="GO:0005524">
    <property type="term" value="F:ATP binding"/>
    <property type="evidence" value="ECO:0007669"/>
    <property type="project" value="UniProtKB-UniRule"/>
</dbReference>
<comment type="similarity">
    <text evidence="1">Belongs to the helicase family. UvrD subfamily.</text>
</comment>
<dbReference type="SUPFAM" id="SSF52540">
    <property type="entry name" value="P-loop containing nucleoside triphosphate hydrolases"/>
    <property type="match status" value="1"/>
</dbReference>
<dbReference type="GO" id="GO:0000725">
    <property type="term" value="P:recombinational repair"/>
    <property type="evidence" value="ECO:0007669"/>
    <property type="project" value="TreeGrafter"/>
</dbReference>
<proteinExistence type="inferred from homology"/>
<evidence type="ECO:0000313" key="15">
    <source>
        <dbReference type="EMBL" id="CAB3808815.1"/>
    </source>
</evidence>
<dbReference type="Pfam" id="PF13361">
    <property type="entry name" value="UvrD_C"/>
    <property type="match status" value="2"/>
</dbReference>
<dbReference type="PROSITE" id="PS51217">
    <property type="entry name" value="UVRD_HELICASE_CTER"/>
    <property type="match status" value="1"/>
</dbReference>
<keyword evidence="4 12" id="KW-0347">Helicase</keyword>
<evidence type="ECO:0000256" key="8">
    <source>
        <dbReference type="ARBA" id="ARBA00034617"/>
    </source>
</evidence>
<keyword evidence="6" id="KW-0238">DNA-binding</keyword>
<dbReference type="AlphaFoldDB" id="A0A6J5H110"/>
<organism evidence="15 16">
    <name type="scientific">Paraburkholderia caffeinitolerans</name>
    <dbReference type="NCBI Taxonomy" id="1723730"/>
    <lineage>
        <taxon>Bacteria</taxon>
        <taxon>Pseudomonadati</taxon>
        <taxon>Pseudomonadota</taxon>
        <taxon>Betaproteobacteria</taxon>
        <taxon>Burkholderiales</taxon>
        <taxon>Burkholderiaceae</taxon>
        <taxon>Paraburkholderia</taxon>
    </lineage>
</organism>
<accession>A0A6J5H110</accession>
<dbReference type="Pfam" id="PF00580">
    <property type="entry name" value="UvrD-helicase"/>
    <property type="match status" value="1"/>
</dbReference>
<dbReference type="Gene3D" id="3.40.50.300">
    <property type="entry name" value="P-loop containing nucleotide triphosphate hydrolases"/>
    <property type="match status" value="2"/>
</dbReference>
<keyword evidence="3 12" id="KW-0378">Hydrolase</keyword>
<dbReference type="GO" id="GO:0043138">
    <property type="term" value="F:3'-5' DNA helicase activity"/>
    <property type="evidence" value="ECO:0007669"/>
    <property type="project" value="UniProtKB-EC"/>
</dbReference>
<evidence type="ECO:0000256" key="4">
    <source>
        <dbReference type="ARBA" id="ARBA00022806"/>
    </source>
</evidence>
<dbReference type="InterPro" id="IPR014017">
    <property type="entry name" value="DNA_helicase_UvrD-like_C"/>
</dbReference>
<dbReference type="InterPro" id="IPR027417">
    <property type="entry name" value="P-loop_NTPase"/>
</dbReference>
<comment type="catalytic activity">
    <reaction evidence="11">
        <text>ATP + H2O = ADP + phosphate + H(+)</text>
        <dbReference type="Rhea" id="RHEA:13065"/>
        <dbReference type="ChEBI" id="CHEBI:15377"/>
        <dbReference type="ChEBI" id="CHEBI:15378"/>
        <dbReference type="ChEBI" id="CHEBI:30616"/>
        <dbReference type="ChEBI" id="CHEBI:43474"/>
        <dbReference type="ChEBI" id="CHEBI:456216"/>
        <dbReference type="EC" id="5.6.2.4"/>
    </reaction>
</comment>
<feature type="domain" description="UvrD-like helicase C-terminal" evidence="14">
    <location>
        <begin position="259"/>
        <end position="507"/>
    </location>
</feature>
<protein>
    <recommendedName>
        <fullName evidence="9">DNA 3'-5' helicase</fullName>
        <ecNumber evidence="9">5.6.2.4</ecNumber>
    </recommendedName>
    <alternativeName>
        <fullName evidence="10">DNA 3'-5' helicase II</fullName>
    </alternativeName>
</protein>
<evidence type="ECO:0000256" key="5">
    <source>
        <dbReference type="ARBA" id="ARBA00022840"/>
    </source>
</evidence>
<dbReference type="GO" id="GO:0003677">
    <property type="term" value="F:DNA binding"/>
    <property type="evidence" value="ECO:0007669"/>
    <property type="project" value="UniProtKB-KW"/>
</dbReference>
<dbReference type="PANTHER" id="PTHR11070:SF2">
    <property type="entry name" value="ATP-DEPENDENT DNA HELICASE SRS2"/>
    <property type="match status" value="1"/>
</dbReference>
<feature type="domain" description="UvrD-like helicase ATP-binding" evidence="13">
    <location>
        <begin position="2"/>
        <end position="258"/>
    </location>
</feature>
<name>A0A6J5H110_9BURK</name>
<keyword evidence="7" id="KW-0413">Isomerase</keyword>
<dbReference type="EMBL" id="CADIKL010000061">
    <property type="protein sequence ID" value="CAB3808815.1"/>
    <property type="molecule type" value="Genomic_DNA"/>
</dbReference>
<dbReference type="InterPro" id="IPR013986">
    <property type="entry name" value="DExx_box_DNA_helicase_dom_sf"/>
</dbReference>
<dbReference type="Gene3D" id="1.10.486.10">
    <property type="entry name" value="PCRA, domain 4"/>
    <property type="match status" value="1"/>
</dbReference>
<keyword evidence="16" id="KW-1185">Reference proteome</keyword>
<dbReference type="RefSeq" id="WP_175198275.1">
    <property type="nucleotide sequence ID" value="NZ_CADIKL010000061.1"/>
</dbReference>
<evidence type="ECO:0000256" key="6">
    <source>
        <dbReference type="ARBA" id="ARBA00023125"/>
    </source>
</evidence>
<keyword evidence="2 12" id="KW-0547">Nucleotide-binding</keyword>
<evidence type="ECO:0000256" key="7">
    <source>
        <dbReference type="ARBA" id="ARBA00023235"/>
    </source>
</evidence>
<evidence type="ECO:0000256" key="12">
    <source>
        <dbReference type="PROSITE-ProRule" id="PRU00560"/>
    </source>
</evidence>
<evidence type="ECO:0000256" key="1">
    <source>
        <dbReference type="ARBA" id="ARBA00009922"/>
    </source>
</evidence>
<dbReference type="GO" id="GO:0016787">
    <property type="term" value="F:hydrolase activity"/>
    <property type="evidence" value="ECO:0007669"/>
    <property type="project" value="UniProtKB-UniRule"/>
</dbReference>
<evidence type="ECO:0000256" key="3">
    <source>
        <dbReference type="ARBA" id="ARBA00022801"/>
    </source>
</evidence>
<sequence length="570" mass="62872">MLDGLNPRQLEVAQAQRHCLAVACPGAGKTKTIASKAASLLAAPGSRVGAVTFSKDAAKELRDRILTLAGAGARARLIAGTFHSLGFRQIGRPGGKRRDIASDGDRIGLLMRVLAETGLNWKVEEAVPVIEQIKTGITHAIEGSPEAILYEAYEDALARNGKIDFQDMLRLAIAGMESGDIEPYAFTDLLVDEFQDTDPLQYRWVELHAAAGARVTVVGDDDQSIYGFRAAMGFHGMEGFATKFDAQRVVLGSNYRCRSEILAAADRLIQHNTDRIAKVLHAEKGAGGIVVARRFNDEYEDAAAAVEALKPLLATGQSCAILSRTNRVLDPIESVCRSYGVKYYRASGRSVLDQPEGALLCNLLQIVQRVKLNGLDAVLGYAGMSTRDLTALHNAMGATLVQKQKKDLVALGLNEETATAYRGFMKRLTEWQGLCERQFWSLALEGVREWMMLYVRKEAAERAIVATYDVISRLNGSFSERIEFLKRANNEPAPDALVLTTMHSSKGLEWDHVWITRSEENVVPDQKSPEPEERRLFYVAMTRARETLTITSIRKNPPTRFIHESQVPEV</sequence>
<evidence type="ECO:0000259" key="13">
    <source>
        <dbReference type="PROSITE" id="PS51198"/>
    </source>
</evidence>
<reference evidence="15 16" key="1">
    <citation type="submission" date="2020-04" db="EMBL/GenBank/DDBJ databases">
        <authorList>
            <person name="De Canck E."/>
        </authorList>
    </citation>
    <scope>NUCLEOTIDE SEQUENCE [LARGE SCALE GENOMIC DNA]</scope>
    <source>
        <strain evidence="15 16">LMG 28688</strain>
    </source>
</reference>
<evidence type="ECO:0000313" key="16">
    <source>
        <dbReference type="Proteomes" id="UP000494119"/>
    </source>
</evidence>
<dbReference type="EC" id="5.6.2.4" evidence="9"/>
<evidence type="ECO:0000256" key="10">
    <source>
        <dbReference type="ARBA" id="ARBA00034923"/>
    </source>
</evidence>
<dbReference type="InterPro" id="IPR000212">
    <property type="entry name" value="DNA_helicase_UvrD/REP"/>
</dbReference>
<evidence type="ECO:0000259" key="14">
    <source>
        <dbReference type="PROSITE" id="PS51217"/>
    </source>
</evidence>
<gene>
    <name evidence="15" type="primary">uvrD_3</name>
    <name evidence="15" type="ORF">LMG28688_06850</name>
</gene>
<keyword evidence="5 12" id="KW-0067">ATP-binding</keyword>
<evidence type="ECO:0000256" key="9">
    <source>
        <dbReference type="ARBA" id="ARBA00034808"/>
    </source>
</evidence>
<evidence type="ECO:0000256" key="2">
    <source>
        <dbReference type="ARBA" id="ARBA00022741"/>
    </source>
</evidence>
<dbReference type="PANTHER" id="PTHR11070">
    <property type="entry name" value="UVRD / RECB / PCRA DNA HELICASE FAMILY MEMBER"/>
    <property type="match status" value="1"/>
</dbReference>
<dbReference type="Gene3D" id="1.10.10.160">
    <property type="match status" value="1"/>
</dbReference>
<feature type="binding site" evidence="12">
    <location>
        <begin position="23"/>
        <end position="30"/>
    </location>
    <ligand>
        <name>ATP</name>
        <dbReference type="ChEBI" id="CHEBI:30616"/>
    </ligand>
</feature>
<dbReference type="PROSITE" id="PS51198">
    <property type="entry name" value="UVRD_HELICASE_ATP_BIND"/>
    <property type="match status" value="1"/>
</dbReference>
<dbReference type="CDD" id="cd17932">
    <property type="entry name" value="DEXQc_UvrD"/>
    <property type="match status" value="1"/>
</dbReference>